<dbReference type="AlphaFoldDB" id="A0A922II81"/>
<dbReference type="InterPro" id="IPR013783">
    <property type="entry name" value="Ig-like_fold"/>
</dbReference>
<dbReference type="PROSITE" id="PS50835">
    <property type="entry name" value="IG_LIKE"/>
    <property type="match status" value="1"/>
</dbReference>
<reference evidence="3" key="3">
    <citation type="submission" date="2021-06" db="EMBL/GenBank/DDBJ databases">
        <title>Chromosome-level genome assembly for S. haematobium.</title>
        <authorList>
            <person name="Stroehlein A.J."/>
        </authorList>
    </citation>
    <scope>NUCLEOTIDE SEQUENCE</scope>
</reference>
<dbReference type="InterPro" id="IPR036179">
    <property type="entry name" value="Ig-like_dom_sf"/>
</dbReference>
<gene>
    <name evidence="3" type="ORF">MS3_00009001</name>
</gene>
<feature type="signal peptide" evidence="1">
    <location>
        <begin position="1"/>
        <end position="36"/>
    </location>
</feature>
<dbReference type="SMART" id="SM00409">
    <property type="entry name" value="IG"/>
    <property type="match status" value="1"/>
</dbReference>
<evidence type="ECO:0000313" key="4">
    <source>
        <dbReference type="Proteomes" id="UP000471633"/>
    </source>
</evidence>
<evidence type="ECO:0000259" key="2">
    <source>
        <dbReference type="PROSITE" id="PS50835"/>
    </source>
</evidence>
<keyword evidence="1" id="KW-0732">Signal</keyword>
<accession>A0A922II81</accession>
<reference evidence="3" key="2">
    <citation type="journal article" date="2019" name="Gigascience">
        <title>High-quality Schistosoma haematobium genome achieved by single-molecule and long-range sequencing.</title>
        <authorList>
            <person name="Stroehlein A.J."/>
            <person name="Korhonen P.K."/>
            <person name="Chong T.M."/>
            <person name="Lim Y.L."/>
            <person name="Chan K.G."/>
            <person name="Webster B."/>
            <person name="Rollinson D."/>
            <person name="Brindley P.J."/>
            <person name="Gasser R.B."/>
            <person name="Young N.D."/>
        </authorList>
    </citation>
    <scope>NUCLEOTIDE SEQUENCE</scope>
</reference>
<reference evidence="3" key="4">
    <citation type="journal article" date="2022" name="PLoS Pathog.">
        <title>Chromosome-level genome of Schistosoma haematobium underpins genome-wide explorations of molecular variation.</title>
        <authorList>
            <person name="Stroehlein A.J."/>
            <person name="Korhonen P.K."/>
            <person name="Lee V.V."/>
            <person name="Ralph S.A."/>
            <person name="Mentink-Kane M."/>
            <person name="You H."/>
            <person name="McManus D.P."/>
            <person name="Tchuente L.T."/>
            <person name="Stothard J.R."/>
            <person name="Kaur P."/>
            <person name="Dudchenko O."/>
            <person name="Aiden E.L."/>
            <person name="Yang B."/>
            <person name="Yang H."/>
            <person name="Emery A.M."/>
            <person name="Webster B.L."/>
            <person name="Brindley P.J."/>
            <person name="Rollinson D."/>
            <person name="Chang B.C.H."/>
            <person name="Gasser R.B."/>
            <person name="Young N.D."/>
        </authorList>
    </citation>
    <scope>NUCLEOTIDE SEQUENCE</scope>
</reference>
<evidence type="ECO:0000256" key="1">
    <source>
        <dbReference type="SAM" id="SignalP"/>
    </source>
</evidence>
<sequence length="253" mass="29300">MNQIFDILMKQTLIWSKLTFLLSLLISLLLIQISVASNSESKHYLLIHGPMHTNVQINSTVLLRCRVQLQIQNDLKENHYKIFQNSKLNNEGYFSDVSSSSSAVPGAVWQVINPYLLSDKLKIIVQWMKDGFGYDQDTLRQTFNGRYTLVESEEKDVYDLMIKNIRFEDEGEYACQARLVKKANSQHKPYYLYQFVNQSKFYRKSIKSNMTNHFDSSIHDLFNLPMSLIKSNTAYLNVIGVNLLAPFKVTHAV</sequence>
<dbReference type="InterPro" id="IPR003599">
    <property type="entry name" value="Ig_sub"/>
</dbReference>
<dbReference type="Gene3D" id="2.60.40.10">
    <property type="entry name" value="Immunoglobulins"/>
    <property type="match status" value="1"/>
</dbReference>
<dbReference type="EMBL" id="AMPZ03000007">
    <property type="protein sequence ID" value="KAH9580314.1"/>
    <property type="molecule type" value="Genomic_DNA"/>
</dbReference>
<evidence type="ECO:0000313" key="3">
    <source>
        <dbReference type="EMBL" id="KAH9580314.1"/>
    </source>
</evidence>
<feature type="domain" description="Ig-like" evidence="2">
    <location>
        <begin position="125"/>
        <end position="185"/>
    </location>
</feature>
<feature type="chain" id="PRO_5036942534" description="Ig-like domain-containing protein" evidence="1">
    <location>
        <begin position="37"/>
        <end position="253"/>
    </location>
</feature>
<proteinExistence type="predicted"/>
<dbReference type="GeneID" id="24594744"/>
<organism evidence="3 4">
    <name type="scientific">Schistosoma haematobium</name>
    <name type="common">Blood fluke</name>
    <dbReference type="NCBI Taxonomy" id="6185"/>
    <lineage>
        <taxon>Eukaryota</taxon>
        <taxon>Metazoa</taxon>
        <taxon>Spiralia</taxon>
        <taxon>Lophotrochozoa</taxon>
        <taxon>Platyhelminthes</taxon>
        <taxon>Trematoda</taxon>
        <taxon>Digenea</taxon>
        <taxon>Strigeidida</taxon>
        <taxon>Schistosomatoidea</taxon>
        <taxon>Schistosomatidae</taxon>
        <taxon>Schistosoma</taxon>
    </lineage>
</organism>
<reference evidence="3" key="1">
    <citation type="journal article" date="2012" name="Nat. Genet.">
        <title>Whole-genome sequence of Schistosoma haematobium.</title>
        <authorList>
            <person name="Young N.D."/>
            <person name="Jex A.R."/>
            <person name="Li B."/>
            <person name="Liu S."/>
            <person name="Yang L."/>
            <person name="Xiong Z."/>
            <person name="Li Y."/>
            <person name="Cantacessi C."/>
            <person name="Hall R.S."/>
            <person name="Xu X."/>
            <person name="Chen F."/>
            <person name="Wu X."/>
            <person name="Zerlotini A."/>
            <person name="Oliveira G."/>
            <person name="Hofmann A."/>
            <person name="Zhang G."/>
            <person name="Fang X."/>
            <person name="Kang Y."/>
            <person name="Campbell B.E."/>
            <person name="Loukas A."/>
            <person name="Ranganathan S."/>
            <person name="Rollinson D."/>
            <person name="Rinaldi G."/>
            <person name="Brindley P.J."/>
            <person name="Yang H."/>
            <person name="Wang J."/>
            <person name="Wang J."/>
            <person name="Gasser R.B."/>
        </authorList>
    </citation>
    <scope>NUCLEOTIDE SEQUENCE</scope>
</reference>
<dbReference type="KEGG" id="shx:MS3_00009001"/>
<dbReference type="RefSeq" id="XP_012798782.2">
    <property type="nucleotide sequence ID" value="XM_012943328.2"/>
</dbReference>
<dbReference type="Proteomes" id="UP000471633">
    <property type="component" value="Unassembled WGS sequence"/>
</dbReference>
<dbReference type="InterPro" id="IPR007110">
    <property type="entry name" value="Ig-like_dom"/>
</dbReference>
<comment type="caution">
    <text evidence="3">The sequence shown here is derived from an EMBL/GenBank/DDBJ whole genome shotgun (WGS) entry which is preliminary data.</text>
</comment>
<keyword evidence="4" id="KW-1185">Reference proteome</keyword>
<protein>
    <recommendedName>
        <fullName evidence="2">Ig-like domain-containing protein</fullName>
    </recommendedName>
</protein>
<dbReference type="CTD" id="24594744"/>
<name>A0A922II81_SCHHA</name>
<dbReference type="SUPFAM" id="SSF48726">
    <property type="entry name" value="Immunoglobulin"/>
    <property type="match status" value="1"/>
</dbReference>